<protein>
    <recommendedName>
        <fullName evidence="6">HTH-type transcriptional regulator SarZ</fullName>
    </recommendedName>
    <alternativeName>
        <fullName evidence="7">Staphylococcal accessory regulator Z</fullName>
    </alternativeName>
</protein>
<dbReference type="SUPFAM" id="SSF46785">
    <property type="entry name" value="Winged helix' DNA-binding domain"/>
    <property type="match status" value="1"/>
</dbReference>
<proteinExistence type="inferred from homology"/>
<gene>
    <name evidence="9" type="ORF">PML95_07350</name>
</gene>
<dbReference type="EMBL" id="CP116507">
    <property type="protein sequence ID" value="WCG22210.1"/>
    <property type="molecule type" value="Genomic_DNA"/>
</dbReference>
<evidence type="ECO:0000256" key="7">
    <source>
        <dbReference type="ARBA" id="ARBA00047207"/>
    </source>
</evidence>
<dbReference type="InterPro" id="IPR036388">
    <property type="entry name" value="WH-like_DNA-bd_sf"/>
</dbReference>
<dbReference type="SMART" id="SM00347">
    <property type="entry name" value="HTH_MARR"/>
    <property type="match status" value="1"/>
</dbReference>
<dbReference type="PANTHER" id="PTHR42756">
    <property type="entry name" value="TRANSCRIPTIONAL REGULATOR, MARR"/>
    <property type="match status" value="1"/>
</dbReference>
<evidence type="ECO:0000256" key="4">
    <source>
        <dbReference type="ARBA" id="ARBA00023163"/>
    </source>
</evidence>
<evidence type="ECO:0000259" key="8">
    <source>
        <dbReference type="PROSITE" id="PS50995"/>
    </source>
</evidence>
<evidence type="ECO:0000313" key="9">
    <source>
        <dbReference type="EMBL" id="WCG22210.1"/>
    </source>
</evidence>
<evidence type="ECO:0000256" key="6">
    <source>
        <dbReference type="ARBA" id="ARBA00047188"/>
    </source>
</evidence>
<keyword evidence="2" id="KW-0805">Transcription regulation</keyword>
<sequence length="154" mass="18254">MTMEEEVKQISSFIRIFSSYLNSLEKKMANEMLTFNEIRVMLELHDNEQLSAKDIEQRLDFDKSYMSRILKNLSEMGYISKDQSSEDKRLFHLSLTKEGKELSQSLYEQYLDILEDEIEDLSAAEKNQLLKAIRFVERHYDELDEHVAENDTND</sequence>
<dbReference type="GO" id="GO:0003677">
    <property type="term" value="F:DNA binding"/>
    <property type="evidence" value="ECO:0007669"/>
    <property type="project" value="UniProtKB-KW"/>
</dbReference>
<dbReference type="PANTHER" id="PTHR42756:SF1">
    <property type="entry name" value="TRANSCRIPTIONAL REPRESSOR OF EMRAB OPERON"/>
    <property type="match status" value="1"/>
</dbReference>
<evidence type="ECO:0000256" key="1">
    <source>
        <dbReference type="ARBA" id="ARBA00004496"/>
    </source>
</evidence>
<accession>A0AAE9XKB7</accession>
<comment type="similarity">
    <text evidence="5">Belongs to the SarZ family.</text>
</comment>
<organism evidence="9 10">
    <name type="scientific">Vagococcus lutrae</name>
    <dbReference type="NCBI Taxonomy" id="81947"/>
    <lineage>
        <taxon>Bacteria</taxon>
        <taxon>Bacillati</taxon>
        <taxon>Bacillota</taxon>
        <taxon>Bacilli</taxon>
        <taxon>Lactobacillales</taxon>
        <taxon>Enterococcaceae</taxon>
        <taxon>Vagococcus</taxon>
    </lineage>
</organism>
<evidence type="ECO:0000256" key="2">
    <source>
        <dbReference type="ARBA" id="ARBA00023015"/>
    </source>
</evidence>
<evidence type="ECO:0000256" key="3">
    <source>
        <dbReference type="ARBA" id="ARBA00023125"/>
    </source>
</evidence>
<name>A0AAE9XKB7_9ENTE</name>
<keyword evidence="3" id="KW-0238">DNA-binding</keyword>
<reference evidence="9" key="1">
    <citation type="submission" date="2023-01" db="EMBL/GenBank/DDBJ databases">
        <title>Oxazolidinone resistance genes in florfenicol resistant enterococci from beef cattle and veal calves at slaughter.</title>
        <authorList>
            <person name="Biggel M."/>
        </authorList>
    </citation>
    <scope>NUCLEOTIDE SEQUENCE</scope>
    <source>
        <strain evidence="9">K204-1</strain>
    </source>
</reference>
<dbReference type="RefSeq" id="WP_023606199.1">
    <property type="nucleotide sequence ID" value="NZ_BKBT01000045.1"/>
</dbReference>
<dbReference type="InterPro" id="IPR000835">
    <property type="entry name" value="HTH_MarR-typ"/>
</dbReference>
<comment type="subcellular location">
    <subcellularLocation>
        <location evidence="1">Cytoplasm</location>
    </subcellularLocation>
</comment>
<evidence type="ECO:0000256" key="5">
    <source>
        <dbReference type="ARBA" id="ARBA00046337"/>
    </source>
</evidence>
<dbReference type="Pfam" id="PF22381">
    <property type="entry name" value="Staph_reg_Sar_Rot"/>
    <property type="match status" value="1"/>
</dbReference>
<dbReference type="AlphaFoldDB" id="A0AAE9XKB7"/>
<dbReference type="PROSITE" id="PS50995">
    <property type="entry name" value="HTH_MARR_2"/>
    <property type="match status" value="1"/>
</dbReference>
<dbReference type="InterPro" id="IPR036390">
    <property type="entry name" value="WH_DNA-bd_sf"/>
</dbReference>
<dbReference type="GO" id="GO:0003700">
    <property type="term" value="F:DNA-binding transcription factor activity"/>
    <property type="evidence" value="ECO:0007669"/>
    <property type="project" value="InterPro"/>
</dbReference>
<dbReference type="PRINTS" id="PR00598">
    <property type="entry name" value="HTHMARR"/>
</dbReference>
<dbReference type="Proteomes" id="UP001179600">
    <property type="component" value="Chromosome"/>
</dbReference>
<dbReference type="InterPro" id="IPR055166">
    <property type="entry name" value="Transc_reg_Sar_Rot_HTH"/>
</dbReference>
<evidence type="ECO:0000313" key="10">
    <source>
        <dbReference type="Proteomes" id="UP001179600"/>
    </source>
</evidence>
<feature type="domain" description="HTH marR-type" evidence="8">
    <location>
        <begin position="1"/>
        <end position="138"/>
    </location>
</feature>
<keyword evidence="4" id="KW-0804">Transcription</keyword>
<dbReference type="Gene3D" id="1.10.10.10">
    <property type="entry name" value="Winged helix-like DNA-binding domain superfamily/Winged helix DNA-binding domain"/>
    <property type="match status" value="1"/>
</dbReference>
<dbReference type="GO" id="GO:0005737">
    <property type="term" value="C:cytoplasm"/>
    <property type="evidence" value="ECO:0007669"/>
    <property type="project" value="UniProtKB-SubCell"/>
</dbReference>